<feature type="non-terminal residue" evidence="2">
    <location>
        <position position="324"/>
    </location>
</feature>
<dbReference type="AlphaFoldDB" id="A0A6J4NIH3"/>
<feature type="non-terminal residue" evidence="2">
    <location>
        <position position="1"/>
    </location>
</feature>
<dbReference type="EMBL" id="CADCUK010000165">
    <property type="protein sequence ID" value="CAA9386951.1"/>
    <property type="molecule type" value="Genomic_DNA"/>
</dbReference>
<evidence type="ECO:0000313" key="2">
    <source>
        <dbReference type="EMBL" id="CAA9386951.1"/>
    </source>
</evidence>
<feature type="compositionally biased region" description="Basic and acidic residues" evidence="1">
    <location>
        <begin position="9"/>
        <end position="19"/>
    </location>
</feature>
<name>A0A6J4NIH3_9ACTN</name>
<feature type="compositionally biased region" description="Low complexity" evidence="1">
    <location>
        <begin position="157"/>
        <end position="169"/>
    </location>
</feature>
<accession>A0A6J4NIH3</accession>
<feature type="compositionally biased region" description="Basic residues" evidence="1">
    <location>
        <begin position="304"/>
        <end position="318"/>
    </location>
</feature>
<feature type="compositionally biased region" description="Gly residues" evidence="1">
    <location>
        <begin position="280"/>
        <end position="299"/>
    </location>
</feature>
<feature type="compositionally biased region" description="Basic and acidic residues" evidence="1">
    <location>
        <begin position="45"/>
        <end position="57"/>
    </location>
</feature>
<protein>
    <submittedName>
        <fullName evidence="2">Predicted Co/Zn/Cd cation transporter</fullName>
    </submittedName>
</protein>
<feature type="compositionally biased region" description="Low complexity" evidence="1">
    <location>
        <begin position="79"/>
        <end position="94"/>
    </location>
</feature>
<proteinExistence type="predicted"/>
<feature type="region of interest" description="Disordered" evidence="1">
    <location>
        <begin position="200"/>
        <end position="324"/>
    </location>
</feature>
<organism evidence="2">
    <name type="scientific">uncultured Nocardioidaceae bacterium</name>
    <dbReference type="NCBI Taxonomy" id="253824"/>
    <lineage>
        <taxon>Bacteria</taxon>
        <taxon>Bacillati</taxon>
        <taxon>Actinomycetota</taxon>
        <taxon>Actinomycetes</taxon>
        <taxon>Propionibacteriales</taxon>
        <taxon>Nocardioidaceae</taxon>
        <taxon>environmental samples</taxon>
    </lineage>
</organism>
<reference evidence="2" key="1">
    <citation type="submission" date="2020-02" db="EMBL/GenBank/DDBJ databases">
        <authorList>
            <person name="Meier V. D."/>
        </authorList>
    </citation>
    <scope>NUCLEOTIDE SEQUENCE</scope>
    <source>
        <strain evidence="2">AVDCRST_MAG47</strain>
    </source>
</reference>
<feature type="region of interest" description="Disordered" evidence="1">
    <location>
        <begin position="150"/>
        <end position="187"/>
    </location>
</feature>
<evidence type="ECO:0000256" key="1">
    <source>
        <dbReference type="SAM" id="MobiDB-lite"/>
    </source>
</evidence>
<gene>
    <name evidence="2" type="ORF">AVDCRST_MAG47-2573</name>
</gene>
<feature type="region of interest" description="Disordered" evidence="1">
    <location>
        <begin position="1"/>
        <end position="109"/>
    </location>
</feature>
<feature type="compositionally biased region" description="Basic and acidic residues" evidence="1">
    <location>
        <begin position="173"/>
        <end position="183"/>
    </location>
</feature>
<sequence>DSALRQHRAGREGVRRVHEGGAAGGRDVRVHGHCGAGGDAGDGELPGHEGGLDRGHAGADPASGLPRRRSPGEEAADSRTPLRLPPFRGRGTPGLRRRPADDGAVPRRGLGDVAAACRASADRHRAALRADLLGRVADDRGDGLHRCPAVLPGPDEAPAGRAAPRQGPLRGRGHAEGRLDDSGRHHRRCPVHRHGVVVGRRRGRAAHRGLDPAGRCAQPQVRHQRTHGRACADVRRQATASPDPAGRRASPPAPLGHRLALEDPRPGPRLPRRGVRVPGAGRGADTGPARGGRGRGQGAGLEARRRRRHAGARPLRHRSGPDRL</sequence>